<dbReference type="EMBL" id="JAUFQC010000001">
    <property type="protein sequence ID" value="MDN3610031.1"/>
    <property type="molecule type" value="Genomic_DNA"/>
</dbReference>
<gene>
    <name evidence="1" type="ORF">QWZ16_10000</name>
</gene>
<accession>A0ABT8BSB5</accession>
<dbReference type="Proteomes" id="UP001238540">
    <property type="component" value="Unassembled WGS sequence"/>
</dbReference>
<sequence length="270" mass="29615">MLDLIELNRILGGGLSKDSCSISLQEVEGEGQFWAYRSDAKSGIWCSHSDWQAGASALLAIDSVKDLPDDLTPSLAAALFSVISAPFVRDLSVNGEPCSLISGIYPVVQCEHYRFVLVGFSASWLKLLTANWSPYQALPVLVKVPLIAGYISQDTMIDQGHGVWLKDGVDPDKGSAILWWEKPLAQIRFMSEQQWQVNKVYPAHTLSKPASVVQIGVLELELTTLLALTEESVIEGALECELEAQWISNGKCLHKGELLVSDDGVLFRRS</sequence>
<keyword evidence="2" id="KW-1185">Reference proteome</keyword>
<name>A0ABT8BSB5_9VIBR</name>
<protein>
    <submittedName>
        <fullName evidence="1">Uncharacterized protein</fullName>
    </submittedName>
</protein>
<dbReference type="RefSeq" id="WP_076587952.1">
    <property type="nucleotide sequence ID" value="NZ_JABEYA020000017.1"/>
</dbReference>
<organism evidence="1 2">
    <name type="scientific">Vibrio ostreicida</name>
    <dbReference type="NCBI Taxonomy" id="526588"/>
    <lineage>
        <taxon>Bacteria</taxon>
        <taxon>Pseudomonadati</taxon>
        <taxon>Pseudomonadota</taxon>
        <taxon>Gammaproteobacteria</taxon>
        <taxon>Vibrionales</taxon>
        <taxon>Vibrionaceae</taxon>
        <taxon>Vibrio</taxon>
    </lineage>
</organism>
<evidence type="ECO:0000313" key="1">
    <source>
        <dbReference type="EMBL" id="MDN3610031.1"/>
    </source>
</evidence>
<proteinExistence type="predicted"/>
<evidence type="ECO:0000313" key="2">
    <source>
        <dbReference type="Proteomes" id="UP001238540"/>
    </source>
</evidence>
<comment type="caution">
    <text evidence="1">The sequence shown here is derived from an EMBL/GenBank/DDBJ whole genome shotgun (WGS) entry which is preliminary data.</text>
</comment>
<reference evidence="2" key="1">
    <citation type="journal article" date="2019" name="Int. J. Syst. Evol. Microbiol.">
        <title>The Global Catalogue of Microorganisms (GCM) 10K type strain sequencing project: providing services to taxonomists for standard genome sequencing and annotation.</title>
        <authorList>
            <consortium name="The Broad Institute Genomics Platform"/>
            <consortium name="The Broad Institute Genome Sequencing Center for Infectious Disease"/>
            <person name="Wu L."/>
            <person name="Ma J."/>
        </authorList>
    </citation>
    <scope>NUCLEOTIDE SEQUENCE [LARGE SCALE GENOMIC DNA]</scope>
    <source>
        <strain evidence="2">CECT 7398</strain>
    </source>
</reference>